<dbReference type="Gene3D" id="1.25.10.10">
    <property type="entry name" value="Leucine-rich Repeat Variant"/>
    <property type="match status" value="4"/>
</dbReference>
<dbReference type="InterPro" id="IPR052608">
    <property type="entry name" value="U-box_domain_protein"/>
</dbReference>
<feature type="domain" description="U-box" evidence="6">
    <location>
        <begin position="28"/>
        <end position="107"/>
    </location>
</feature>
<comment type="caution">
    <text evidence="7">The sequence shown here is derived from an EMBL/GenBank/DDBJ whole genome shotgun (WGS) entry which is preliminary data.</text>
</comment>
<dbReference type="SUPFAM" id="SSF57850">
    <property type="entry name" value="RING/U-box"/>
    <property type="match status" value="1"/>
</dbReference>
<gene>
    <name evidence="7" type="primary">PUB44</name>
    <name evidence="7" type="ORF">AAHA92_24942</name>
</gene>
<dbReference type="InterPro" id="IPR011989">
    <property type="entry name" value="ARM-like"/>
</dbReference>
<evidence type="ECO:0000313" key="7">
    <source>
        <dbReference type="EMBL" id="KAL1540614.1"/>
    </source>
</evidence>
<comment type="catalytic activity">
    <reaction evidence="1">
        <text>S-ubiquitinyl-[E2 ubiquitin-conjugating enzyme]-L-cysteine + [acceptor protein]-L-lysine = [E2 ubiquitin-conjugating enzyme]-L-cysteine + N(6)-ubiquitinyl-[acceptor protein]-L-lysine.</text>
        <dbReference type="EC" id="2.3.2.27"/>
    </reaction>
</comment>
<comment type="pathway">
    <text evidence="2">Protein modification; protein ubiquitination.</text>
</comment>
<keyword evidence="8" id="KW-1185">Reference proteome</keyword>
<accession>A0ABD1G959</accession>
<reference evidence="7 8" key="1">
    <citation type="submission" date="2024-06" db="EMBL/GenBank/DDBJ databases">
        <title>A chromosome level genome sequence of Diviner's sage (Salvia divinorum).</title>
        <authorList>
            <person name="Ford S.A."/>
            <person name="Ro D.-K."/>
            <person name="Ness R.W."/>
            <person name="Phillips M.A."/>
        </authorList>
    </citation>
    <scope>NUCLEOTIDE SEQUENCE [LARGE SCALE GENOMIC DNA]</scope>
    <source>
        <strain evidence="7">SAF-2024a</strain>
        <tissue evidence="7">Leaf</tissue>
    </source>
</reference>
<dbReference type="SUPFAM" id="SSF48371">
    <property type="entry name" value="ARM repeat"/>
    <property type="match status" value="2"/>
</dbReference>
<proteinExistence type="predicted"/>
<evidence type="ECO:0000256" key="4">
    <source>
        <dbReference type="ARBA" id="ARBA00022679"/>
    </source>
</evidence>
<dbReference type="InterPro" id="IPR013083">
    <property type="entry name" value="Znf_RING/FYVE/PHD"/>
</dbReference>
<dbReference type="EMBL" id="JBEAFC010000009">
    <property type="protein sequence ID" value="KAL1540614.1"/>
    <property type="molecule type" value="Genomic_DNA"/>
</dbReference>
<sequence length="758" mass="83577">MDGNWDVSCEQGAQSDDSHQFDRLYLEPIYDSFICPLTKQVMRDPVTLENGQTFEREAIEKWFKECRESGRKLVCPLTLRELRSTELNPSIALRNTIEEWNARSEAAQIDMARKSLSLSTPESDIIQALKFVRGLCLKSHLNKHMIRHEELIPMIVGMLKSSSRRVRSKALETIRIVVEDNSDNKDITAEGDTVRTVVKFLSHEQSKEREEAVALLYELSKSERICEKIGSVNGAVLILVGMASSNSEDVLTVEKVEKTLENLAHCENNMRQMAECGRLQPLLHLLLEGSAETKLSMAAMLGELVLDNEVKVFVARTAGFSLINLMKSNDVKSREAALKALNQISSDDTSAKVLIEAYILPPLVQDLFTVGVKQLPMRLKEISAMILANVVNSGYDFGSIEVGPDHQSLVSEEIIHNLLHLISNTGPVIGCKLLEVLVGLTASPSTVYSVVSAIKSSGALISLVQFVETPQRDLRLAPIKLLRNLSPHMGQELAYCLHGAPGTLGSLIRLTSENVGITEEQAAAVGLLADLPERDAGLTRQMLAEGAFELFVSRVTKIRQGETRGSRFMTPYLEGLVKVLSRITFALSEESGAARTLCREHNLAALFIDLLQMNSLDNVQMVSAMALENLSQETKNLTRLPEITPPGFCAVFSCMSKPPIITGLCTVHCGTCSLRQTFCFLEGQAVDKLVTLLDHTNENVVEASLAALCTLLDDEVDIDGGVQALLSVEGVKPILDVLLEKRTDSLRRRAVWAVERDC</sequence>
<dbReference type="InterPro" id="IPR003613">
    <property type="entry name" value="Ubox_domain"/>
</dbReference>
<dbReference type="Proteomes" id="UP001567538">
    <property type="component" value="Unassembled WGS sequence"/>
</dbReference>
<evidence type="ECO:0000256" key="5">
    <source>
        <dbReference type="ARBA" id="ARBA00022737"/>
    </source>
</evidence>
<dbReference type="AlphaFoldDB" id="A0ABD1G959"/>
<keyword evidence="4" id="KW-0808">Transferase</keyword>
<dbReference type="GO" id="GO:0061630">
    <property type="term" value="F:ubiquitin protein ligase activity"/>
    <property type="evidence" value="ECO:0007669"/>
    <property type="project" value="UniProtKB-EC"/>
</dbReference>
<dbReference type="CDD" id="cd16664">
    <property type="entry name" value="RING-Ubox_PUB"/>
    <property type="match status" value="1"/>
</dbReference>
<dbReference type="PANTHER" id="PTHR45958:SF6">
    <property type="entry name" value="U-BOX DOMAIN-CONTAINING PROTEIN 43"/>
    <property type="match status" value="1"/>
</dbReference>
<dbReference type="InterPro" id="IPR045210">
    <property type="entry name" value="RING-Ubox_PUB"/>
</dbReference>
<name>A0ABD1G959_SALDI</name>
<evidence type="ECO:0000256" key="3">
    <source>
        <dbReference type="ARBA" id="ARBA00012483"/>
    </source>
</evidence>
<dbReference type="SMART" id="SM00185">
    <property type="entry name" value="ARM"/>
    <property type="match status" value="7"/>
</dbReference>
<protein>
    <recommendedName>
        <fullName evidence="3">RING-type E3 ubiquitin transferase</fullName>
        <ecNumber evidence="3">2.3.2.27</ecNumber>
    </recommendedName>
</protein>
<dbReference type="InterPro" id="IPR016024">
    <property type="entry name" value="ARM-type_fold"/>
</dbReference>
<dbReference type="SMART" id="SM00504">
    <property type="entry name" value="Ubox"/>
    <property type="match status" value="1"/>
</dbReference>
<dbReference type="PROSITE" id="PS51698">
    <property type="entry name" value="U_BOX"/>
    <property type="match status" value="1"/>
</dbReference>
<organism evidence="7 8">
    <name type="scientific">Salvia divinorum</name>
    <name type="common">Maria pastora</name>
    <name type="synonym">Diviner's sage</name>
    <dbReference type="NCBI Taxonomy" id="28513"/>
    <lineage>
        <taxon>Eukaryota</taxon>
        <taxon>Viridiplantae</taxon>
        <taxon>Streptophyta</taxon>
        <taxon>Embryophyta</taxon>
        <taxon>Tracheophyta</taxon>
        <taxon>Spermatophyta</taxon>
        <taxon>Magnoliopsida</taxon>
        <taxon>eudicotyledons</taxon>
        <taxon>Gunneridae</taxon>
        <taxon>Pentapetalae</taxon>
        <taxon>asterids</taxon>
        <taxon>lamiids</taxon>
        <taxon>Lamiales</taxon>
        <taxon>Lamiaceae</taxon>
        <taxon>Nepetoideae</taxon>
        <taxon>Mentheae</taxon>
        <taxon>Salviinae</taxon>
        <taxon>Salvia</taxon>
        <taxon>Salvia subgen. Calosphace</taxon>
    </lineage>
</organism>
<dbReference type="PANTHER" id="PTHR45958">
    <property type="entry name" value="RING-TYPE E3 UBIQUITIN TRANSFERASE"/>
    <property type="match status" value="1"/>
</dbReference>
<evidence type="ECO:0000256" key="2">
    <source>
        <dbReference type="ARBA" id="ARBA00004906"/>
    </source>
</evidence>
<dbReference type="EC" id="2.3.2.27" evidence="3"/>
<dbReference type="Gene3D" id="3.30.40.10">
    <property type="entry name" value="Zinc/RING finger domain, C3HC4 (zinc finger)"/>
    <property type="match status" value="1"/>
</dbReference>
<evidence type="ECO:0000313" key="8">
    <source>
        <dbReference type="Proteomes" id="UP001567538"/>
    </source>
</evidence>
<evidence type="ECO:0000259" key="6">
    <source>
        <dbReference type="PROSITE" id="PS51698"/>
    </source>
</evidence>
<dbReference type="Pfam" id="PF04564">
    <property type="entry name" value="U-box"/>
    <property type="match status" value="1"/>
</dbReference>
<dbReference type="InterPro" id="IPR000225">
    <property type="entry name" value="Armadillo"/>
</dbReference>
<keyword evidence="5" id="KW-0677">Repeat</keyword>
<evidence type="ECO:0000256" key="1">
    <source>
        <dbReference type="ARBA" id="ARBA00000900"/>
    </source>
</evidence>